<feature type="domain" description="Amine oxidase" evidence="13">
    <location>
        <begin position="10"/>
        <end position="406"/>
    </location>
</feature>
<evidence type="ECO:0000256" key="6">
    <source>
        <dbReference type="ARBA" id="ARBA00012402"/>
    </source>
</evidence>
<dbReference type="HOGENOM" id="CLU_009629_3_1_11"/>
<dbReference type="EMBL" id="CP011312">
    <property type="protein sequence ID" value="AKE40489.1"/>
    <property type="molecule type" value="Genomic_DNA"/>
</dbReference>
<keyword evidence="8 12" id="KW-0285">Flavoprotein</keyword>
<reference evidence="15 17" key="2">
    <citation type="submission" date="2018-12" db="EMBL/GenBank/DDBJ databases">
        <authorList>
            <consortium name="Pathogen Informatics"/>
        </authorList>
    </citation>
    <scope>NUCLEOTIDE SEQUENCE [LARGE SCALE GENOMIC DNA]</scope>
    <source>
        <strain evidence="15 17">NCTC949</strain>
    </source>
</reference>
<evidence type="ECO:0000256" key="8">
    <source>
        <dbReference type="ARBA" id="ARBA00022630"/>
    </source>
</evidence>
<name>A0A0F6TCN5_9CORY</name>
<comment type="pathway">
    <text evidence="4 12">Porphyrin-containing compound metabolism; protoheme biosynthesis.</text>
</comment>
<evidence type="ECO:0000259" key="13">
    <source>
        <dbReference type="Pfam" id="PF01593"/>
    </source>
</evidence>
<dbReference type="GO" id="GO:0006783">
    <property type="term" value="P:heme biosynthetic process"/>
    <property type="evidence" value="ECO:0007669"/>
    <property type="project" value="UniProtKB-UniRule"/>
</dbReference>
<evidence type="ECO:0000313" key="15">
    <source>
        <dbReference type="EMBL" id="VEH05101.1"/>
    </source>
</evidence>
<dbReference type="Gene3D" id="1.10.3110.10">
    <property type="entry name" value="protoporphyrinogen ix oxidase, domain 3"/>
    <property type="match status" value="1"/>
</dbReference>
<evidence type="ECO:0000256" key="5">
    <source>
        <dbReference type="ARBA" id="ARBA00008310"/>
    </source>
</evidence>
<evidence type="ECO:0000256" key="4">
    <source>
        <dbReference type="ARBA" id="ARBA00004744"/>
    </source>
</evidence>
<dbReference type="Pfam" id="PF01593">
    <property type="entry name" value="Amino_oxidase"/>
    <property type="match status" value="1"/>
</dbReference>
<evidence type="ECO:0000256" key="2">
    <source>
        <dbReference type="ARBA" id="ARBA00001974"/>
    </source>
</evidence>
<dbReference type="PANTHER" id="PTHR42923">
    <property type="entry name" value="PROTOPORPHYRINOGEN OXIDASE"/>
    <property type="match status" value="1"/>
</dbReference>
<dbReference type="GO" id="GO:0005737">
    <property type="term" value="C:cytoplasm"/>
    <property type="evidence" value="ECO:0007669"/>
    <property type="project" value="UniProtKB-SubCell"/>
</dbReference>
<gene>
    <name evidence="14" type="primary">hemY</name>
    <name evidence="15" type="ORF">NCTC949_00432</name>
    <name evidence="14" type="ORF">UL82_01285</name>
</gene>
<dbReference type="Proteomes" id="UP000033457">
    <property type="component" value="Chromosome"/>
</dbReference>
<keyword evidence="9 12" id="KW-0274">FAD</keyword>
<proteinExistence type="inferred from homology"/>
<dbReference type="SUPFAM" id="SSF51905">
    <property type="entry name" value="FAD/NAD(P)-binding domain"/>
    <property type="match status" value="1"/>
</dbReference>
<dbReference type="EMBL" id="LR134377">
    <property type="protein sequence ID" value="VEH05101.1"/>
    <property type="molecule type" value="Genomic_DNA"/>
</dbReference>
<evidence type="ECO:0000256" key="12">
    <source>
        <dbReference type="RuleBase" id="RU364052"/>
    </source>
</evidence>
<dbReference type="InterPro" id="IPR036188">
    <property type="entry name" value="FAD/NAD-bd_sf"/>
</dbReference>
<keyword evidence="10 12" id="KW-0560">Oxidoreductase</keyword>
<accession>A0A0F6TCN5</accession>
<dbReference type="Proteomes" id="UP000271380">
    <property type="component" value="Chromosome"/>
</dbReference>
<reference evidence="14 16" key="1">
    <citation type="journal article" date="2015" name="Genome Announc.">
        <title>Complete Genome Sequence of Corynebacterium kutscheri DSM 20755, a Corynebacterial Type Strain with Remarkably Low G+C Content of Chromosomal DNA.</title>
        <authorList>
            <person name="Ruckert C."/>
            <person name="Albersmeier A."/>
            <person name="Winkler A."/>
            <person name="Tauch A."/>
        </authorList>
    </citation>
    <scope>NUCLEOTIDE SEQUENCE [LARGE SCALE GENOMIC DNA]</scope>
    <source>
        <strain evidence="14 16">DSM 20755</strain>
    </source>
</reference>
<keyword evidence="12" id="KW-0963">Cytoplasm</keyword>
<evidence type="ECO:0000256" key="3">
    <source>
        <dbReference type="ARBA" id="ARBA00002185"/>
    </source>
</evidence>
<keyword evidence="16" id="KW-1185">Reference proteome</keyword>
<protein>
    <recommendedName>
        <fullName evidence="7 12">Coproporphyrinogen III oxidase</fullName>
        <ecNumber evidence="6 12">1.3.3.15</ecNumber>
    </recommendedName>
</protein>
<dbReference type="Gene3D" id="3.50.50.60">
    <property type="entry name" value="FAD/NAD(P)-binding domain"/>
    <property type="match status" value="1"/>
</dbReference>
<dbReference type="PANTHER" id="PTHR42923:SF3">
    <property type="entry name" value="PROTOPORPHYRINOGEN OXIDASE"/>
    <property type="match status" value="1"/>
</dbReference>
<evidence type="ECO:0000313" key="14">
    <source>
        <dbReference type="EMBL" id="AKE40489.1"/>
    </source>
</evidence>
<comment type="catalytic activity">
    <reaction evidence="1">
        <text>coproporphyrinogen III + 3 O2 = coproporphyrin III + 3 H2O2</text>
        <dbReference type="Rhea" id="RHEA:43436"/>
        <dbReference type="ChEBI" id="CHEBI:15379"/>
        <dbReference type="ChEBI" id="CHEBI:16240"/>
        <dbReference type="ChEBI" id="CHEBI:57309"/>
        <dbReference type="ChEBI" id="CHEBI:131725"/>
        <dbReference type="EC" id="1.3.3.15"/>
    </reaction>
    <physiologicalReaction direction="left-to-right" evidence="1">
        <dbReference type="Rhea" id="RHEA:43437"/>
    </physiologicalReaction>
</comment>
<evidence type="ECO:0000256" key="11">
    <source>
        <dbReference type="ARBA" id="ARBA00023133"/>
    </source>
</evidence>
<evidence type="ECO:0000256" key="9">
    <source>
        <dbReference type="ARBA" id="ARBA00022827"/>
    </source>
</evidence>
<dbReference type="GO" id="GO:0004729">
    <property type="term" value="F:oxygen-dependent protoporphyrinogen oxidase activity"/>
    <property type="evidence" value="ECO:0007669"/>
    <property type="project" value="UniProtKB-UniRule"/>
</dbReference>
<sequence>MRIAIIGAGLAGLTAAYELKKLDKNVEIEVFEAADRIGGKLYTVPFASGPTDMGAEAFVDPTGSVQEFLKELDLENELVEPSGLSSLIYANGKLFSLPKGTLMGIPATSEGFAEIVDQQTCDRIDNEANQDSIVWDEQDQSLGALIEQRYGAQVSDRVVSALQGGVYSAASSDLGIRATIPQLAQEFDRMKEQGEKITLSHAIKNILEMRAANQVAGYKPSLFKTFNDGYHLLYEALAEKSEAIIHVDAFISGVTKEKGKFHIKGAGDSLFDKVLFATPAPTTAMLVKTLVPEIVEPLKTIPLASSVVVGMKFDSDEGLPDNSGVLVALDEEFVHAKAFTFASKKWPHLAKRGGALVRASFGRYRDDIAMRVDEDTLVDYALDDLQRITGFDGRTAGLSEIYVQRWFGGLPVYNEKHLATVNAINDVVEQYDDLALCGAWAYGVGVPAVIAHARAIAKKLIS</sequence>
<evidence type="ECO:0000313" key="17">
    <source>
        <dbReference type="Proteomes" id="UP000271380"/>
    </source>
</evidence>
<dbReference type="SUPFAM" id="SSF54373">
    <property type="entry name" value="FAD-linked reductases, C-terminal domain"/>
    <property type="match status" value="1"/>
</dbReference>
<dbReference type="RefSeq" id="WP_046438583.1">
    <property type="nucleotide sequence ID" value="NZ_CP011312.1"/>
</dbReference>
<dbReference type="EC" id="1.3.3.15" evidence="6 12"/>
<evidence type="ECO:0000256" key="7">
    <source>
        <dbReference type="ARBA" id="ARBA00019046"/>
    </source>
</evidence>
<dbReference type="PRINTS" id="PR00419">
    <property type="entry name" value="ADXRDTASE"/>
</dbReference>
<evidence type="ECO:0000313" key="16">
    <source>
        <dbReference type="Proteomes" id="UP000033457"/>
    </source>
</evidence>
<comment type="cofactor">
    <cofactor evidence="2 12">
        <name>FAD</name>
        <dbReference type="ChEBI" id="CHEBI:57692"/>
    </cofactor>
</comment>
<comment type="function">
    <text evidence="3 12">Involved in coproporphyrin-dependent heme b biosynthesis. Catalyzes the oxidation of coproporphyrinogen III to coproporphyrin III.</text>
</comment>
<organism evidence="14 16">
    <name type="scientific">Corynebacterium kutscheri</name>
    <dbReference type="NCBI Taxonomy" id="35755"/>
    <lineage>
        <taxon>Bacteria</taxon>
        <taxon>Bacillati</taxon>
        <taxon>Actinomycetota</taxon>
        <taxon>Actinomycetes</taxon>
        <taxon>Mycobacteriales</taxon>
        <taxon>Corynebacteriaceae</taxon>
        <taxon>Corynebacterium</taxon>
    </lineage>
</organism>
<dbReference type="KEGG" id="cku:UL82_01285"/>
<keyword evidence="11 12" id="KW-0350">Heme biosynthesis</keyword>
<dbReference type="STRING" id="35755.UL82_01285"/>
<evidence type="ECO:0000256" key="1">
    <source>
        <dbReference type="ARBA" id="ARBA00001755"/>
    </source>
</evidence>
<comment type="subcellular location">
    <subcellularLocation>
        <location evidence="12">Cytoplasm</location>
    </subcellularLocation>
</comment>
<dbReference type="AlphaFoldDB" id="A0A0F6TCN5"/>
<evidence type="ECO:0000256" key="10">
    <source>
        <dbReference type="ARBA" id="ARBA00023002"/>
    </source>
</evidence>
<dbReference type="UniPathway" id="UPA00252"/>
<comment type="similarity">
    <text evidence="5 12">Belongs to the protoporphyrinogen/coproporphyrinogen oxidase family. Coproporphyrinogen III oxidase subfamily.</text>
</comment>
<dbReference type="Gene3D" id="3.90.660.20">
    <property type="entry name" value="Protoporphyrinogen oxidase, mitochondrial, domain 2"/>
    <property type="match status" value="1"/>
</dbReference>
<dbReference type="InterPro" id="IPR002937">
    <property type="entry name" value="Amino_oxidase"/>
</dbReference>
<dbReference type="NCBIfam" id="NF008841">
    <property type="entry name" value="PRK11883.1-1"/>
    <property type="match status" value="1"/>
</dbReference>
<dbReference type="InterPro" id="IPR050464">
    <property type="entry name" value="Zeta_carotene_desat/Oxidored"/>
</dbReference>
<dbReference type="OrthoDB" id="4496419at2"/>
<dbReference type="NCBIfam" id="TIGR00562">
    <property type="entry name" value="proto_IX_ox"/>
    <property type="match status" value="1"/>
</dbReference>
<dbReference type="InterPro" id="IPR004572">
    <property type="entry name" value="Protoporphyrinogen_oxidase"/>
</dbReference>